<protein>
    <submittedName>
        <fullName evidence="2">Uncharacterized protein</fullName>
    </submittedName>
</protein>
<name>A0A4Z2HZH2_9TELE</name>
<evidence type="ECO:0000313" key="3">
    <source>
        <dbReference type="Proteomes" id="UP000314294"/>
    </source>
</evidence>
<dbReference type="OrthoDB" id="10669395at2759"/>
<sequence length="222" mass="23203">MAIIAVVIALFAAALLMRRFSAPPLREEPARRFGGGGFAAASGTVLLGEEPLGDVGAALPDLHAGAAPQTPGALLLHRRGPALMLPERVLRVALSPVLRQLVLGQPVGHFDLGGHHGGLKGTKLLPHAPLRARPGLRSDLRRSVFGGRFARRPGVKLNGEGGVAVDGLRSSGLWFSRGGFAARFARRGSVLGGDLKVARLLAGSGLRARLWAPCTFFGVCQN</sequence>
<evidence type="ECO:0000313" key="2">
    <source>
        <dbReference type="EMBL" id="TNN71186.1"/>
    </source>
</evidence>
<keyword evidence="3" id="KW-1185">Reference proteome</keyword>
<dbReference type="AlphaFoldDB" id="A0A4Z2HZH2"/>
<comment type="caution">
    <text evidence="2">The sequence shown here is derived from an EMBL/GenBank/DDBJ whole genome shotgun (WGS) entry which is preliminary data.</text>
</comment>
<feature type="signal peptide" evidence="1">
    <location>
        <begin position="1"/>
        <end position="21"/>
    </location>
</feature>
<organism evidence="2 3">
    <name type="scientific">Liparis tanakae</name>
    <name type="common">Tanaka's snailfish</name>
    <dbReference type="NCBI Taxonomy" id="230148"/>
    <lineage>
        <taxon>Eukaryota</taxon>
        <taxon>Metazoa</taxon>
        <taxon>Chordata</taxon>
        <taxon>Craniata</taxon>
        <taxon>Vertebrata</taxon>
        <taxon>Euteleostomi</taxon>
        <taxon>Actinopterygii</taxon>
        <taxon>Neopterygii</taxon>
        <taxon>Teleostei</taxon>
        <taxon>Neoteleostei</taxon>
        <taxon>Acanthomorphata</taxon>
        <taxon>Eupercaria</taxon>
        <taxon>Perciformes</taxon>
        <taxon>Cottioidei</taxon>
        <taxon>Cottales</taxon>
        <taxon>Liparidae</taxon>
        <taxon>Liparis</taxon>
    </lineage>
</organism>
<dbReference type="EMBL" id="SRLO01000153">
    <property type="protein sequence ID" value="TNN71186.1"/>
    <property type="molecule type" value="Genomic_DNA"/>
</dbReference>
<gene>
    <name evidence="2" type="ORF">EYF80_018534</name>
</gene>
<reference evidence="2 3" key="1">
    <citation type="submission" date="2019-03" db="EMBL/GenBank/DDBJ databases">
        <title>First draft genome of Liparis tanakae, snailfish: a comprehensive survey of snailfish specific genes.</title>
        <authorList>
            <person name="Kim W."/>
            <person name="Song I."/>
            <person name="Jeong J.-H."/>
            <person name="Kim D."/>
            <person name="Kim S."/>
            <person name="Ryu S."/>
            <person name="Song J.Y."/>
            <person name="Lee S.K."/>
        </authorList>
    </citation>
    <scope>NUCLEOTIDE SEQUENCE [LARGE SCALE GENOMIC DNA]</scope>
    <source>
        <tissue evidence="2">Muscle</tissue>
    </source>
</reference>
<evidence type="ECO:0000256" key="1">
    <source>
        <dbReference type="SAM" id="SignalP"/>
    </source>
</evidence>
<dbReference type="Proteomes" id="UP000314294">
    <property type="component" value="Unassembled WGS sequence"/>
</dbReference>
<accession>A0A4Z2HZH2</accession>
<feature type="chain" id="PRO_5021394853" evidence="1">
    <location>
        <begin position="22"/>
        <end position="222"/>
    </location>
</feature>
<proteinExistence type="predicted"/>
<keyword evidence="1" id="KW-0732">Signal</keyword>